<evidence type="ECO:0000313" key="3">
    <source>
        <dbReference type="Proteomes" id="UP000277236"/>
    </source>
</evidence>
<organism evidence="2 3">
    <name type="scientific">Pseudomonas cichorii</name>
    <dbReference type="NCBI Taxonomy" id="36746"/>
    <lineage>
        <taxon>Bacteria</taxon>
        <taxon>Pseudomonadati</taxon>
        <taxon>Pseudomonadota</taxon>
        <taxon>Gammaproteobacteria</taxon>
        <taxon>Pseudomonadales</taxon>
        <taxon>Pseudomonadaceae</taxon>
        <taxon>Pseudomonas</taxon>
    </lineage>
</organism>
<protein>
    <recommendedName>
        <fullName evidence="4">Secreted protein</fullName>
    </recommendedName>
</protein>
<accession>A0A3M4M1Q1</accession>
<keyword evidence="1" id="KW-0732">Signal</keyword>
<feature type="chain" id="PRO_5018154515" description="Secreted protein" evidence="1">
    <location>
        <begin position="24"/>
        <end position="312"/>
    </location>
</feature>
<dbReference type="OrthoDB" id="9132003at2"/>
<evidence type="ECO:0008006" key="4">
    <source>
        <dbReference type="Google" id="ProtNLM"/>
    </source>
</evidence>
<comment type="caution">
    <text evidence="2">The sequence shown here is derived from an EMBL/GenBank/DDBJ whole genome shotgun (WGS) entry which is preliminary data.</text>
</comment>
<dbReference type="RefSeq" id="WP_122315286.1">
    <property type="nucleotide sequence ID" value="NZ_RBRE01000035.1"/>
</dbReference>
<sequence length="312" mass="34540">MKSSVLIRLLMLSSLLFSNTLLAQDGGAIYPSMGVHNTAGCNEKNGNCIAKRNPTDPSDPFFPAFWVSDWTMYRVTGDSYKTNPPPYSSPPSTLKPGDYSVSKGTSYYDTTYIPADGDGYGAMMEHYEKYCLPIFPIKDNNYTCTFVSLGNKAYFLTYEQDRPKGMPACCMFSPMNHPPRQDFIQHLPYSAERSKNLNASVQAYSIDVPGPDGPILFGYSFLKTASSDLKGQPPFRHPQSFFFSGDVSTANAPIVSQNYTNFRVTKPDPATTWAQVAKMCPANPEPCQLFNPPGNLSNGKKAQWNNLMPSKP</sequence>
<name>A0A3M4M1Q1_PSECI</name>
<evidence type="ECO:0000256" key="1">
    <source>
        <dbReference type="SAM" id="SignalP"/>
    </source>
</evidence>
<evidence type="ECO:0000313" key="2">
    <source>
        <dbReference type="EMBL" id="RMQ47722.1"/>
    </source>
</evidence>
<dbReference type="Proteomes" id="UP000277236">
    <property type="component" value="Unassembled WGS sequence"/>
</dbReference>
<reference evidence="2 3" key="1">
    <citation type="submission" date="2018-08" db="EMBL/GenBank/DDBJ databases">
        <title>Recombination of ecologically and evolutionarily significant loci maintains genetic cohesion in the Pseudomonas syringae species complex.</title>
        <authorList>
            <person name="Dillon M."/>
            <person name="Thakur S."/>
            <person name="Almeida R.N.D."/>
            <person name="Weir B.S."/>
            <person name="Guttman D.S."/>
        </authorList>
    </citation>
    <scope>NUCLEOTIDE SEQUENCE [LARGE SCALE GENOMIC DNA]</scope>
    <source>
        <strain evidence="2 3">ICMP 3353</strain>
    </source>
</reference>
<proteinExistence type="predicted"/>
<gene>
    <name evidence="2" type="ORF">ALQ04_04110</name>
</gene>
<dbReference type="AlphaFoldDB" id="A0A3M4M1Q1"/>
<dbReference type="EMBL" id="RBRE01000035">
    <property type="protein sequence ID" value="RMQ47722.1"/>
    <property type="molecule type" value="Genomic_DNA"/>
</dbReference>
<feature type="signal peptide" evidence="1">
    <location>
        <begin position="1"/>
        <end position="23"/>
    </location>
</feature>